<dbReference type="PANTHER" id="PTHR13136:SF11">
    <property type="entry name" value="TESTIS-EXPRESSED PROTEIN 30"/>
    <property type="match status" value="1"/>
</dbReference>
<dbReference type="Pfam" id="PF20408">
    <property type="entry name" value="Abhydrolase_11"/>
    <property type="match status" value="1"/>
</dbReference>
<protein>
    <submittedName>
        <fullName evidence="2">Alpha/beta hydrolase</fullName>
    </submittedName>
</protein>
<comment type="caution">
    <text evidence="2">The sequence shown here is derived from an EMBL/GenBank/DDBJ whole genome shotgun (WGS) entry which is preliminary data.</text>
</comment>
<accession>A0A432YXW7</accession>
<reference evidence="2 3" key="1">
    <citation type="journal article" date="2011" name="Front. Microbiol.">
        <title>Genomic signatures of strain selection and enhancement in Bacillus atrophaeus var. globigii, a historical biowarfare simulant.</title>
        <authorList>
            <person name="Gibbons H.S."/>
            <person name="Broomall S.M."/>
            <person name="McNew L.A."/>
            <person name="Daligault H."/>
            <person name="Chapman C."/>
            <person name="Bruce D."/>
            <person name="Karavis M."/>
            <person name="Krepps M."/>
            <person name="McGregor P.A."/>
            <person name="Hong C."/>
            <person name="Park K.H."/>
            <person name="Akmal A."/>
            <person name="Feldman A."/>
            <person name="Lin J.S."/>
            <person name="Chang W.E."/>
            <person name="Higgs B.W."/>
            <person name="Demirev P."/>
            <person name="Lindquist J."/>
            <person name="Liem A."/>
            <person name="Fochler E."/>
            <person name="Read T.D."/>
            <person name="Tapia R."/>
            <person name="Johnson S."/>
            <person name="Bishop-Lilly K.A."/>
            <person name="Detter C."/>
            <person name="Han C."/>
            <person name="Sozhamannan S."/>
            <person name="Rosenzweig C.N."/>
            <person name="Skowronski E.W."/>
        </authorList>
    </citation>
    <scope>NUCLEOTIDE SEQUENCE [LARGE SCALE GENOMIC DNA]</scope>
    <source>
        <strain evidence="2 3">TPS4-2</strain>
    </source>
</reference>
<dbReference type="PANTHER" id="PTHR13136">
    <property type="entry name" value="TESTIS DEVELOPMENT PROTEIN PRTD"/>
    <property type="match status" value="1"/>
</dbReference>
<dbReference type="InterPro" id="IPR046879">
    <property type="entry name" value="KANL3/Tex30_Abhydrolase"/>
</dbReference>
<feature type="domain" description="KANL3/Tex30 alpha/beta hydrolase-like" evidence="1">
    <location>
        <begin position="12"/>
        <end position="207"/>
    </location>
</feature>
<dbReference type="AlphaFoldDB" id="A0A432YXW7"/>
<dbReference type="GO" id="GO:0016787">
    <property type="term" value="F:hydrolase activity"/>
    <property type="evidence" value="ECO:0007669"/>
    <property type="project" value="UniProtKB-KW"/>
</dbReference>
<dbReference type="EMBL" id="PIQA01000001">
    <property type="protein sequence ID" value="RUO68170.1"/>
    <property type="molecule type" value="Genomic_DNA"/>
</dbReference>
<gene>
    <name evidence="2" type="ORF">CWI73_00755</name>
</gene>
<evidence type="ECO:0000313" key="3">
    <source>
        <dbReference type="Proteomes" id="UP000288361"/>
    </source>
</evidence>
<evidence type="ECO:0000313" key="2">
    <source>
        <dbReference type="EMBL" id="RUO68170.1"/>
    </source>
</evidence>
<dbReference type="InterPro" id="IPR029058">
    <property type="entry name" value="AB_hydrolase_fold"/>
</dbReference>
<sequence>MRYQRQNPEGAMRIIFLHGSGGGPDTGFMNYFAEQCVAFGAEVVRPDFPYWEKVRETGKPRPPNRMPTLVEAVESLLQDLQQDNKPLVLMGKSLGSRVMLRVADKFNAQASIALGFPFHPPQKPENSRLDELTLSQAPGLILQGTRDPFSKPLMKKKEQGECVILPDNWSLRWLEGADHGFEATKAKSADTPVIWQQAATAIKEFIQ</sequence>
<dbReference type="Gene3D" id="3.40.50.1820">
    <property type="entry name" value="alpha/beta hydrolase"/>
    <property type="match status" value="1"/>
</dbReference>
<name>A0A432YXW7_9GAMM</name>
<proteinExistence type="predicted"/>
<keyword evidence="2" id="KW-0378">Hydrolase</keyword>
<evidence type="ECO:0000259" key="1">
    <source>
        <dbReference type="Pfam" id="PF20408"/>
    </source>
</evidence>
<dbReference type="Proteomes" id="UP000288361">
    <property type="component" value="Unassembled WGS sequence"/>
</dbReference>
<dbReference type="InterPro" id="IPR026555">
    <property type="entry name" value="NSL3/Tex30"/>
</dbReference>
<dbReference type="SUPFAM" id="SSF53474">
    <property type="entry name" value="alpha/beta-Hydrolases"/>
    <property type="match status" value="1"/>
</dbReference>
<organism evidence="2 3">
    <name type="scientific">Idiomarina piscisalsi</name>
    <dbReference type="NCBI Taxonomy" id="1096243"/>
    <lineage>
        <taxon>Bacteria</taxon>
        <taxon>Pseudomonadati</taxon>
        <taxon>Pseudomonadota</taxon>
        <taxon>Gammaproteobacteria</taxon>
        <taxon>Alteromonadales</taxon>
        <taxon>Idiomarinaceae</taxon>
        <taxon>Idiomarina</taxon>
    </lineage>
</organism>